<dbReference type="Gene3D" id="3.30.1540.10">
    <property type="entry name" value="formyl-coa transferase, domain 3"/>
    <property type="match status" value="1"/>
</dbReference>
<protein>
    <submittedName>
        <fullName evidence="3">CaiB/BaiF family protein</fullName>
    </submittedName>
</protein>
<evidence type="ECO:0000256" key="2">
    <source>
        <dbReference type="ARBA" id="ARBA00022679"/>
    </source>
</evidence>
<evidence type="ECO:0000256" key="1">
    <source>
        <dbReference type="ARBA" id="ARBA00008383"/>
    </source>
</evidence>
<dbReference type="GO" id="GO:0016740">
    <property type="term" value="F:transferase activity"/>
    <property type="evidence" value="ECO:0007669"/>
    <property type="project" value="UniProtKB-KW"/>
</dbReference>
<sequence>MTTNNAPGPRGGVLSGVKVVELAHVIAGPLAGTLLADLGADVVHVEAPGTGDTARFQGPDKDGVRLWWKVSGRNKRSVTLDLRQPEGRELARDLIAWADVLITNMRYSTLEKWGFDWNTLHAQHPKLVMLQISGNGATSSARNDPGFGKVGEARSGVVHLTGFPDGPPVHTGFSHGDSVTALMGAFGIASALVRRNEPDFTGEWIDIALFEPLFRLVEWQVIIADQLGTVPGRAGNQLAVAPAAVVNTFLTADDVWITVTSGTPRSVQKIAEMLGEPAKDYLTVEQQTARKERLDTLLHKWMGTRTADLAVKEMAEGEVVGSRVYSAADILEDPIYAERGDIISIEDRDLGPVKMQGVVPRMHQHPGSVWRTGAHLGEDNDLVLGEWLGRNAAELVDLREKGVI</sequence>
<dbReference type="Proteomes" id="UP000019491">
    <property type="component" value="Unassembled WGS sequence"/>
</dbReference>
<evidence type="ECO:0000313" key="3">
    <source>
        <dbReference type="EMBL" id="GAF48140.1"/>
    </source>
</evidence>
<evidence type="ECO:0000313" key="4">
    <source>
        <dbReference type="Proteomes" id="UP000019491"/>
    </source>
</evidence>
<dbReference type="RefSeq" id="WP_037238051.1">
    <property type="nucleotide sequence ID" value="NZ_BAWF01000049.1"/>
</dbReference>
<dbReference type="PANTHER" id="PTHR48228:SF6">
    <property type="entry name" value="L-CARNITINE COA-TRANSFERASE"/>
    <property type="match status" value="1"/>
</dbReference>
<dbReference type="SUPFAM" id="SSF89796">
    <property type="entry name" value="CoA-transferase family III (CaiB/BaiF)"/>
    <property type="match status" value="1"/>
</dbReference>
<organism evidence="3 4">
    <name type="scientific">Rhodococcus wratislaviensis NBRC 100605</name>
    <dbReference type="NCBI Taxonomy" id="1219028"/>
    <lineage>
        <taxon>Bacteria</taxon>
        <taxon>Bacillati</taxon>
        <taxon>Actinomycetota</taxon>
        <taxon>Actinomycetes</taxon>
        <taxon>Mycobacteriales</taxon>
        <taxon>Nocardiaceae</taxon>
        <taxon>Rhodococcus</taxon>
    </lineage>
</organism>
<dbReference type="InterPro" id="IPR044855">
    <property type="entry name" value="CoA-Trfase_III_dom3_sf"/>
</dbReference>
<accession>X0RAW1</accession>
<comment type="similarity">
    <text evidence="1">Belongs to the CoA-transferase III family.</text>
</comment>
<dbReference type="Pfam" id="PF02515">
    <property type="entry name" value="CoA_transf_3"/>
    <property type="match status" value="1"/>
</dbReference>
<dbReference type="InterPro" id="IPR003673">
    <property type="entry name" value="CoA-Trfase_fam_III"/>
</dbReference>
<dbReference type="Gene3D" id="3.40.50.10540">
    <property type="entry name" value="Crotonobetainyl-coa:carnitine coa-transferase, domain 1"/>
    <property type="match status" value="1"/>
</dbReference>
<dbReference type="PANTHER" id="PTHR48228">
    <property type="entry name" value="SUCCINYL-COA--D-CITRAMALATE COA-TRANSFERASE"/>
    <property type="match status" value="1"/>
</dbReference>
<gene>
    <name evidence="3" type="ORF">RW1_049_00490</name>
</gene>
<keyword evidence="4" id="KW-1185">Reference proteome</keyword>
<dbReference type="InterPro" id="IPR050509">
    <property type="entry name" value="CoA-transferase_III"/>
</dbReference>
<dbReference type="InterPro" id="IPR023606">
    <property type="entry name" value="CoA-Trfase_III_dom_1_sf"/>
</dbReference>
<name>X0RAW1_RHOWR</name>
<keyword evidence="2" id="KW-0808">Transferase</keyword>
<dbReference type="AlphaFoldDB" id="X0RAW1"/>
<comment type="caution">
    <text evidence="3">The sequence shown here is derived from an EMBL/GenBank/DDBJ whole genome shotgun (WGS) entry which is preliminary data.</text>
</comment>
<reference evidence="3 4" key="1">
    <citation type="submission" date="2014-02" db="EMBL/GenBank/DDBJ databases">
        <title>Whole genome shotgun sequence of Rhodococcus wratislaviensis NBRC 100605.</title>
        <authorList>
            <person name="Hosoyama A."/>
            <person name="Tsuchikane K."/>
            <person name="Yoshida I."/>
            <person name="Ohji S."/>
            <person name="Ichikawa N."/>
            <person name="Yamazoe A."/>
            <person name="Fujita N."/>
        </authorList>
    </citation>
    <scope>NUCLEOTIDE SEQUENCE [LARGE SCALE GENOMIC DNA]</scope>
    <source>
        <strain evidence="3 4">NBRC 100605</strain>
    </source>
</reference>
<dbReference type="EMBL" id="BAWF01000049">
    <property type="protein sequence ID" value="GAF48140.1"/>
    <property type="molecule type" value="Genomic_DNA"/>
</dbReference>
<dbReference type="OrthoDB" id="9797653at2"/>
<proteinExistence type="inferred from homology"/>